<keyword evidence="5 13" id="KW-0067">ATP-binding</keyword>
<reference evidence="17 18" key="1">
    <citation type="submission" date="2025-04" db="UniProtKB">
        <authorList>
            <consortium name="RefSeq"/>
        </authorList>
    </citation>
    <scope>IDENTIFICATION</scope>
    <source>
        <tissue evidence="17 18">Tentacle</tissue>
    </source>
</reference>
<evidence type="ECO:0000313" key="18">
    <source>
        <dbReference type="RefSeq" id="XP_031548871.1"/>
    </source>
</evidence>
<keyword evidence="16" id="KW-1185">Reference proteome</keyword>
<dbReference type="GeneID" id="116286487"/>
<dbReference type="PANTHER" id="PTHR43272">
    <property type="entry name" value="LONG-CHAIN-FATTY-ACID--COA LIGASE"/>
    <property type="match status" value="1"/>
</dbReference>
<keyword evidence="3 13" id="KW-0547">Nucleotide-binding</keyword>
<evidence type="ECO:0000256" key="10">
    <source>
        <dbReference type="ARBA" id="ARBA00024548"/>
    </source>
</evidence>
<gene>
    <name evidence="17 18" type="primary">LOC116286487</name>
</gene>
<dbReference type="Gene3D" id="3.40.50.12780">
    <property type="entry name" value="N-terminal domain of ligase-like"/>
    <property type="match status" value="1"/>
</dbReference>
<comment type="catalytic activity">
    <reaction evidence="8">
        <text>12-hydroxy-(5Z,8Z,10E,14Z)-eicosatetraenoate + ATP + CoA = 12-hydroxy-(5Z,8Z,10E,14Z)-eicosatetraenoyl-CoA + AMP + diphosphate</text>
        <dbReference type="Rhea" id="RHEA:52112"/>
        <dbReference type="ChEBI" id="CHEBI:30616"/>
        <dbReference type="ChEBI" id="CHEBI:33019"/>
        <dbReference type="ChEBI" id="CHEBI:57287"/>
        <dbReference type="ChEBI" id="CHEBI:90718"/>
        <dbReference type="ChEBI" id="CHEBI:136408"/>
        <dbReference type="ChEBI" id="CHEBI:456215"/>
    </reaction>
    <physiologicalReaction direction="left-to-right" evidence="8">
        <dbReference type="Rhea" id="RHEA:52113"/>
    </physiologicalReaction>
</comment>
<evidence type="ECO:0000256" key="11">
    <source>
        <dbReference type="ARBA" id="ARBA00024565"/>
    </source>
</evidence>
<evidence type="ECO:0000256" key="1">
    <source>
        <dbReference type="ARBA" id="ARBA00006432"/>
    </source>
</evidence>
<protein>
    <recommendedName>
        <fullName evidence="13">Long-chain-fatty-acid--CoA ligase</fullName>
        <ecNumber evidence="13">6.2.1.3</ecNumber>
    </recommendedName>
</protein>
<dbReference type="AlphaFoldDB" id="A0A6P8H8X0"/>
<keyword evidence="14" id="KW-1133">Transmembrane helix</keyword>
<dbReference type="GO" id="GO:0005524">
    <property type="term" value="F:ATP binding"/>
    <property type="evidence" value="ECO:0007669"/>
    <property type="project" value="UniProtKB-KW"/>
</dbReference>
<comment type="catalytic activity">
    <reaction evidence="6">
        <text>5-hydroxy-(6E,8Z,11Z,14Z)-eicosatetraenoate + ATP + CoA = 5-hydroxy-(6E,8Z,11Z,14Z)-eicosatetraenoyl-CoA + AMP + diphosphate</text>
        <dbReference type="Rhea" id="RHEA:52108"/>
        <dbReference type="ChEBI" id="CHEBI:30616"/>
        <dbReference type="ChEBI" id="CHEBI:33019"/>
        <dbReference type="ChEBI" id="CHEBI:57287"/>
        <dbReference type="ChEBI" id="CHEBI:65341"/>
        <dbReference type="ChEBI" id="CHEBI:136407"/>
        <dbReference type="ChEBI" id="CHEBI:456215"/>
    </reaction>
    <physiologicalReaction direction="left-to-right" evidence="6">
        <dbReference type="Rhea" id="RHEA:52109"/>
    </physiologicalReaction>
</comment>
<evidence type="ECO:0000256" key="12">
    <source>
        <dbReference type="ARBA" id="ARBA00049139"/>
    </source>
</evidence>
<evidence type="ECO:0000256" key="5">
    <source>
        <dbReference type="ARBA" id="ARBA00022840"/>
    </source>
</evidence>
<dbReference type="OrthoDB" id="1700726at2759"/>
<evidence type="ECO:0000313" key="16">
    <source>
        <dbReference type="Proteomes" id="UP000515163"/>
    </source>
</evidence>
<dbReference type="GO" id="GO:0005783">
    <property type="term" value="C:endoplasmic reticulum"/>
    <property type="evidence" value="ECO:0007669"/>
    <property type="project" value="TreeGrafter"/>
</dbReference>
<evidence type="ECO:0000256" key="4">
    <source>
        <dbReference type="ARBA" id="ARBA00022832"/>
    </source>
</evidence>
<dbReference type="InterPro" id="IPR045311">
    <property type="entry name" value="LC-FACS_euk"/>
</dbReference>
<dbReference type="Proteomes" id="UP000515163">
    <property type="component" value="Unplaced"/>
</dbReference>
<keyword evidence="4 13" id="KW-0276">Fatty acid metabolism</keyword>
<dbReference type="PROSITE" id="PS00455">
    <property type="entry name" value="AMP_BINDING"/>
    <property type="match status" value="1"/>
</dbReference>
<evidence type="ECO:0000313" key="17">
    <source>
        <dbReference type="RefSeq" id="XP_031548870.1"/>
    </source>
</evidence>
<dbReference type="PANTHER" id="PTHR43272:SF33">
    <property type="entry name" value="AMP-BINDING DOMAIN-CONTAINING PROTEIN-RELATED"/>
    <property type="match status" value="1"/>
</dbReference>
<proteinExistence type="inferred from homology"/>
<name>A0A6P8H8X0_ACTTE</name>
<dbReference type="SUPFAM" id="SSF56801">
    <property type="entry name" value="Acetyl-CoA synthetase-like"/>
    <property type="match status" value="1"/>
</dbReference>
<sequence length="693" mass="78373">MDIVSLTGFDTLVLITTIATILALFFAYLYWSKKLGYTGDYKQRKRPRCNLSEQSVEVKDSGGARRSALTDQIIARFYDDVDTVYNGFLRGVRLSGGDPCLGERHPLLHKYEWLTYNEVHSRAYHVGCGLVSIGCQPSQNTYIGIYAPNCVEWVLTDLGCQMFSMISVPLFATHGPDACRHIIKEANLQTVICHESKVEFVLRSRDEISVVRRIVKIGSDITQHEKSLAEKWNIKLIAFKQLQDIGKTTPLERNVPKTDDVLTVCYTSGTTGTPKGAMLTHDNVISDLAGFKFLLKQFDKEVTKDDVLLSFMPLAHMYERMNQVILMMSGGRIGFFSGDPKRLLDDLKELKPTVFPAVPRLLNRIHDKVINEINKSKVKSWLFEKAMMAKKKDLERMVLRKDTIWDLLVFKKIQDLLGGRVWLIISGSAPLSSKVTTFLRCVMGCHVQEGYGQTEATASSVLQLLDDFSSGHVGAPNPVNHVKLIDVPEMDYYAKDNQGEICLKGRNVFKGYLNNPEKTAEVLDEDGWLKTGDIGEWTESGTLKIIDRKKNILKLSQGEYIAPVKIENIYMRSPFLAQVFVHGDSLRSYLVAIGVPDEEVLEAWARKQGIMGRFRELCKNKRVLDAVFKSVTDIGKECNLNSLEQIKGIYLHDEPFSIENNLLTPTLKKKRPPLVKLFRKQIDALYESIDNVS</sequence>
<comment type="catalytic activity">
    <reaction evidence="12">
        <text>hexadecanoate + ATP + CoA = hexadecanoyl-CoA + AMP + diphosphate</text>
        <dbReference type="Rhea" id="RHEA:30751"/>
        <dbReference type="ChEBI" id="CHEBI:7896"/>
        <dbReference type="ChEBI" id="CHEBI:30616"/>
        <dbReference type="ChEBI" id="CHEBI:33019"/>
        <dbReference type="ChEBI" id="CHEBI:57287"/>
        <dbReference type="ChEBI" id="CHEBI:57379"/>
        <dbReference type="ChEBI" id="CHEBI:456215"/>
    </reaction>
    <physiologicalReaction direction="left-to-right" evidence="12">
        <dbReference type="Rhea" id="RHEA:30752"/>
    </physiologicalReaction>
</comment>
<comment type="similarity">
    <text evidence="1 13">Belongs to the ATP-dependent AMP-binding enzyme family.</text>
</comment>
<evidence type="ECO:0000259" key="15">
    <source>
        <dbReference type="Pfam" id="PF00501"/>
    </source>
</evidence>
<keyword evidence="13" id="KW-0443">Lipid metabolism</keyword>
<evidence type="ECO:0000256" key="9">
    <source>
        <dbReference type="ARBA" id="ARBA00024532"/>
    </source>
</evidence>
<keyword evidence="14" id="KW-0812">Transmembrane</keyword>
<evidence type="ECO:0000256" key="14">
    <source>
        <dbReference type="SAM" id="Phobius"/>
    </source>
</evidence>
<dbReference type="RefSeq" id="XP_031548871.1">
    <property type="nucleotide sequence ID" value="XM_031693011.1"/>
</dbReference>
<keyword evidence="14" id="KW-0472">Membrane</keyword>
<dbReference type="GO" id="GO:0016020">
    <property type="term" value="C:membrane"/>
    <property type="evidence" value="ECO:0007669"/>
    <property type="project" value="TreeGrafter"/>
</dbReference>
<accession>A0A6P8H8X0</accession>
<comment type="function">
    <text evidence="13">Catalyzes the conversion of long-chain fatty acids to their active form acyl-CoAs for both synthesis of cellular lipids, and degradation via beta-oxidation.</text>
</comment>
<evidence type="ECO:0000256" key="13">
    <source>
        <dbReference type="RuleBase" id="RU369030"/>
    </source>
</evidence>
<evidence type="ECO:0000256" key="6">
    <source>
        <dbReference type="ARBA" id="ARBA00024469"/>
    </source>
</evidence>
<comment type="catalytic activity">
    <reaction evidence="9">
        <text>15-hydroxy-(5Z,8Z,11Z,13E)-eicosatetraenoate + ATP + CoA = 15-hydroxy-(5Z,8Z,11Z,13E)-eicosatetraenoyl-CoA + AMP + diphosphate</text>
        <dbReference type="Rhea" id="RHEA:52116"/>
        <dbReference type="ChEBI" id="CHEBI:30616"/>
        <dbReference type="ChEBI" id="CHEBI:33019"/>
        <dbReference type="ChEBI" id="CHEBI:57287"/>
        <dbReference type="ChEBI" id="CHEBI:78832"/>
        <dbReference type="ChEBI" id="CHEBI:136409"/>
        <dbReference type="ChEBI" id="CHEBI:456215"/>
    </reaction>
    <physiologicalReaction direction="left-to-right" evidence="9">
        <dbReference type="Rhea" id="RHEA:52117"/>
    </physiologicalReaction>
</comment>
<keyword evidence="2 13" id="KW-0436">Ligase</keyword>
<dbReference type="InterPro" id="IPR042099">
    <property type="entry name" value="ANL_N_sf"/>
</dbReference>
<dbReference type="CDD" id="cd05927">
    <property type="entry name" value="LC-FACS_euk"/>
    <property type="match status" value="1"/>
</dbReference>
<feature type="transmembrane region" description="Helical" evidence="14">
    <location>
        <begin position="12"/>
        <end position="31"/>
    </location>
</feature>
<dbReference type="EC" id="6.2.1.3" evidence="13"/>
<dbReference type="InterPro" id="IPR000873">
    <property type="entry name" value="AMP-dep_synth/lig_dom"/>
</dbReference>
<comment type="catalytic activity">
    <reaction evidence="11">
        <text>(E)-hexadec-2-enoate + ATP + CoA = (2E)-hexadecenoyl-CoA + AMP + diphosphate</text>
        <dbReference type="Rhea" id="RHEA:36139"/>
        <dbReference type="ChEBI" id="CHEBI:30616"/>
        <dbReference type="ChEBI" id="CHEBI:33019"/>
        <dbReference type="ChEBI" id="CHEBI:57287"/>
        <dbReference type="ChEBI" id="CHEBI:61526"/>
        <dbReference type="ChEBI" id="CHEBI:72745"/>
        <dbReference type="ChEBI" id="CHEBI:456215"/>
    </reaction>
    <physiologicalReaction direction="left-to-right" evidence="11">
        <dbReference type="Rhea" id="RHEA:36140"/>
    </physiologicalReaction>
</comment>
<evidence type="ECO:0000256" key="7">
    <source>
        <dbReference type="ARBA" id="ARBA00024484"/>
    </source>
</evidence>
<evidence type="ECO:0000256" key="2">
    <source>
        <dbReference type="ARBA" id="ARBA00022598"/>
    </source>
</evidence>
<evidence type="ECO:0000256" key="8">
    <source>
        <dbReference type="ARBA" id="ARBA00024495"/>
    </source>
</evidence>
<dbReference type="Pfam" id="PF00501">
    <property type="entry name" value="AMP-binding"/>
    <property type="match status" value="1"/>
</dbReference>
<dbReference type="InterPro" id="IPR020845">
    <property type="entry name" value="AMP-binding_CS"/>
</dbReference>
<dbReference type="RefSeq" id="XP_031548870.1">
    <property type="nucleotide sequence ID" value="XM_031693010.1"/>
</dbReference>
<comment type="catalytic activity">
    <reaction evidence="10">
        <text>(5Z,8Z,11Z,14Z)-eicosatetraenoate + ATP + CoA = (5Z,8Z,11Z,14Z)-eicosatetraenoyl-CoA + AMP + diphosphate</text>
        <dbReference type="Rhea" id="RHEA:19713"/>
        <dbReference type="ChEBI" id="CHEBI:30616"/>
        <dbReference type="ChEBI" id="CHEBI:32395"/>
        <dbReference type="ChEBI" id="CHEBI:33019"/>
        <dbReference type="ChEBI" id="CHEBI:57287"/>
        <dbReference type="ChEBI" id="CHEBI:57368"/>
        <dbReference type="ChEBI" id="CHEBI:456215"/>
        <dbReference type="EC" id="6.2.1.15"/>
    </reaction>
    <physiologicalReaction direction="left-to-right" evidence="10">
        <dbReference type="Rhea" id="RHEA:19714"/>
    </physiologicalReaction>
</comment>
<organism evidence="16 17">
    <name type="scientific">Actinia tenebrosa</name>
    <name type="common">Australian red waratah sea anemone</name>
    <dbReference type="NCBI Taxonomy" id="6105"/>
    <lineage>
        <taxon>Eukaryota</taxon>
        <taxon>Metazoa</taxon>
        <taxon>Cnidaria</taxon>
        <taxon>Anthozoa</taxon>
        <taxon>Hexacorallia</taxon>
        <taxon>Actiniaria</taxon>
        <taxon>Actiniidae</taxon>
        <taxon>Actinia</taxon>
    </lineage>
</organism>
<feature type="domain" description="AMP-dependent synthetase/ligase" evidence="15">
    <location>
        <begin position="109"/>
        <end position="513"/>
    </location>
</feature>
<dbReference type="GO" id="GO:0047676">
    <property type="term" value="F:arachidonate-CoA ligase activity"/>
    <property type="evidence" value="ECO:0007669"/>
    <property type="project" value="UniProtKB-EC"/>
</dbReference>
<comment type="catalytic activity">
    <reaction evidence="7">
        <text>a long-chain fatty acid + ATP + CoA = a long-chain fatty acyl-CoA + AMP + diphosphate</text>
        <dbReference type="Rhea" id="RHEA:15421"/>
        <dbReference type="ChEBI" id="CHEBI:30616"/>
        <dbReference type="ChEBI" id="CHEBI:33019"/>
        <dbReference type="ChEBI" id="CHEBI:57287"/>
        <dbReference type="ChEBI" id="CHEBI:57560"/>
        <dbReference type="ChEBI" id="CHEBI:83139"/>
        <dbReference type="ChEBI" id="CHEBI:456215"/>
        <dbReference type="EC" id="6.2.1.3"/>
    </reaction>
    <physiologicalReaction direction="left-to-right" evidence="7">
        <dbReference type="Rhea" id="RHEA:15422"/>
    </physiologicalReaction>
</comment>
<dbReference type="KEGG" id="aten:116286487"/>
<evidence type="ECO:0000256" key="3">
    <source>
        <dbReference type="ARBA" id="ARBA00022741"/>
    </source>
</evidence>